<sequence length="161" mass="18447">MYIPFQQLPPRSRLWIYQASRPLNDAEVELVKPQLVDFITQWTSHGETLQASAEILYNRFLVLANDEDANSPSGCSIDASVRFVKQLEAQLNVSFFDRTQLAFWHNETIETVPLPEIKNRIKEGLIQGDSLYFDTLLNTSGQLQAAWPKPAKESWLAKYFA</sequence>
<evidence type="ECO:0008006" key="3">
    <source>
        <dbReference type="Google" id="ProtNLM"/>
    </source>
</evidence>
<organism evidence="1 2">
    <name type="scientific">Adhaeribacter arboris</name>
    <dbReference type="NCBI Taxonomy" id="2072846"/>
    <lineage>
        <taxon>Bacteria</taxon>
        <taxon>Pseudomonadati</taxon>
        <taxon>Bacteroidota</taxon>
        <taxon>Cytophagia</taxon>
        <taxon>Cytophagales</taxon>
        <taxon>Hymenobacteraceae</taxon>
        <taxon>Adhaeribacter</taxon>
    </lineage>
</organism>
<dbReference type="AlphaFoldDB" id="A0A2T2YM97"/>
<accession>A0A2T2YM97</accession>
<dbReference type="EMBL" id="PYFT01000001">
    <property type="protein sequence ID" value="PSR56619.1"/>
    <property type="molecule type" value="Genomic_DNA"/>
</dbReference>
<dbReference type="Proteomes" id="UP000240357">
    <property type="component" value="Unassembled WGS sequence"/>
</dbReference>
<dbReference type="RefSeq" id="WP_106932798.1">
    <property type="nucleotide sequence ID" value="NZ_PYFT01000001.1"/>
</dbReference>
<gene>
    <name evidence="1" type="ORF">AHMF7605_25550</name>
</gene>
<evidence type="ECO:0000313" key="2">
    <source>
        <dbReference type="Proteomes" id="UP000240357"/>
    </source>
</evidence>
<keyword evidence="2" id="KW-1185">Reference proteome</keyword>
<protein>
    <recommendedName>
        <fullName evidence="3">ABC transporter ATPase</fullName>
    </recommendedName>
</protein>
<comment type="caution">
    <text evidence="1">The sequence shown here is derived from an EMBL/GenBank/DDBJ whole genome shotgun (WGS) entry which is preliminary data.</text>
</comment>
<dbReference type="OrthoDB" id="978691at2"/>
<proteinExistence type="predicted"/>
<name>A0A2T2YM97_9BACT</name>
<evidence type="ECO:0000313" key="1">
    <source>
        <dbReference type="EMBL" id="PSR56619.1"/>
    </source>
</evidence>
<reference evidence="1 2" key="1">
    <citation type="submission" date="2018-03" db="EMBL/GenBank/DDBJ databases">
        <title>Adhaeribacter sp. HMF7605 Genome sequencing and assembly.</title>
        <authorList>
            <person name="Kang H."/>
            <person name="Kang J."/>
            <person name="Cha I."/>
            <person name="Kim H."/>
            <person name="Joh K."/>
        </authorList>
    </citation>
    <scope>NUCLEOTIDE SEQUENCE [LARGE SCALE GENOMIC DNA]</scope>
    <source>
        <strain evidence="1 2">HMF7605</strain>
    </source>
</reference>